<comment type="caution">
    <text evidence="1">The sequence shown here is derived from an EMBL/GenBank/DDBJ whole genome shotgun (WGS) entry which is preliminary data.</text>
</comment>
<proteinExistence type="predicted"/>
<reference evidence="1" key="1">
    <citation type="journal article" date="2015" name="Nature">
        <title>Complex archaea that bridge the gap between prokaryotes and eukaryotes.</title>
        <authorList>
            <person name="Spang A."/>
            <person name="Saw J.H."/>
            <person name="Jorgensen S.L."/>
            <person name="Zaremba-Niedzwiedzka K."/>
            <person name="Martijn J."/>
            <person name="Lind A.E."/>
            <person name="van Eijk R."/>
            <person name="Schleper C."/>
            <person name="Guy L."/>
            <person name="Ettema T.J."/>
        </authorList>
    </citation>
    <scope>NUCLEOTIDE SEQUENCE</scope>
</reference>
<organism evidence="1">
    <name type="scientific">marine sediment metagenome</name>
    <dbReference type="NCBI Taxonomy" id="412755"/>
    <lineage>
        <taxon>unclassified sequences</taxon>
        <taxon>metagenomes</taxon>
        <taxon>ecological metagenomes</taxon>
    </lineage>
</organism>
<evidence type="ECO:0000313" key="1">
    <source>
        <dbReference type="EMBL" id="KKL80775.1"/>
    </source>
</evidence>
<gene>
    <name evidence="1" type="ORF">LCGC14_2001380</name>
</gene>
<sequence length="86" mass="9941">MRWPIKEGGKDKHKMKFIIQEFHAPKWVDVSRARTLDSARGDAWGRSAYFMDGSRANAGYGRLTRVIVRAEIVLCRYGQQKKSKNN</sequence>
<name>A0A0F9HGL0_9ZZZZ</name>
<dbReference type="EMBL" id="LAZR01022757">
    <property type="protein sequence ID" value="KKL80775.1"/>
    <property type="molecule type" value="Genomic_DNA"/>
</dbReference>
<dbReference type="AlphaFoldDB" id="A0A0F9HGL0"/>
<protein>
    <submittedName>
        <fullName evidence="1">Uncharacterized protein</fullName>
    </submittedName>
</protein>
<accession>A0A0F9HGL0</accession>